<dbReference type="PANTHER" id="PTHR40446">
    <property type="entry name" value="N-ACETYLGLUCOSAMINE-1-PHOSPHODIESTER ALPHA-N-ACETYLGLUCOSAMINIDASE"/>
    <property type="match status" value="1"/>
</dbReference>
<keyword evidence="1" id="KW-1133">Transmembrane helix</keyword>
<reference evidence="4" key="2">
    <citation type="submission" date="2025-08" db="UniProtKB">
        <authorList>
            <consortium name="Ensembl"/>
        </authorList>
    </citation>
    <scope>IDENTIFICATION</scope>
</reference>
<keyword evidence="5" id="KW-1185">Reference proteome</keyword>
<reference evidence="4" key="3">
    <citation type="submission" date="2025-09" db="UniProtKB">
        <authorList>
            <consortium name="Ensembl"/>
        </authorList>
    </citation>
    <scope>IDENTIFICATION</scope>
</reference>
<feature type="transmembrane region" description="Helical" evidence="1">
    <location>
        <begin position="488"/>
        <end position="510"/>
    </location>
</feature>
<dbReference type="PROSITE" id="PS00022">
    <property type="entry name" value="EGF_1"/>
    <property type="match status" value="1"/>
</dbReference>
<dbReference type="GO" id="GO:0033299">
    <property type="term" value="P:secretion of lysosomal enzymes"/>
    <property type="evidence" value="ECO:0007669"/>
    <property type="project" value="TreeGrafter"/>
</dbReference>
<evidence type="ECO:0000259" key="3">
    <source>
        <dbReference type="PROSITE" id="PS00022"/>
    </source>
</evidence>
<dbReference type="Gene3D" id="2.10.25.10">
    <property type="entry name" value="Laminin"/>
    <property type="match status" value="1"/>
</dbReference>
<feature type="domain" description="EGF-like" evidence="3">
    <location>
        <begin position="401"/>
        <end position="412"/>
    </location>
</feature>
<dbReference type="Proteomes" id="UP000694620">
    <property type="component" value="Chromosome 13"/>
</dbReference>
<organism evidence="4 5">
    <name type="scientific">Erpetoichthys calabaricus</name>
    <name type="common">Rope fish</name>
    <name type="synonym">Calamoichthys calabaricus</name>
    <dbReference type="NCBI Taxonomy" id="27687"/>
    <lineage>
        <taxon>Eukaryota</taxon>
        <taxon>Metazoa</taxon>
        <taxon>Chordata</taxon>
        <taxon>Craniata</taxon>
        <taxon>Vertebrata</taxon>
        <taxon>Euteleostomi</taxon>
        <taxon>Actinopterygii</taxon>
        <taxon>Polypteriformes</taxon>
        <taxon>Polypteridae</taxon>
        <taxon>Erpetoichthys</taxon>
    </lineage>
</organism>
<accession>A0A8C4T0N2</accession>
<reference evidence="4" key="1">
    <citation type="submission" date="2021-06" db="EMBL/GenBank/DDBJ databases">
        <authorList>
            <consortium name="Wellcome Sanger Institute Data Sharing"/>
        </authorList>
    </citation>
    <scope>NUCLEOTIDE SEQUENCE [LARGE SCALE GENOMIC DNA]</scope>
</reference>
<dbReference type="OrthoDB" id="192253at2759"/>
<feature type="chain" id="PRO_5034974731" evidence="2">
    <location>
        <begin position="42"/>
        <end position="559"/>
    </location>
</feature>
<dbReference type="Ensembl" id="ENSECRT00000025111.1">
    <property type="protein sequence ID" value="ENSECRP00000024576.1"/>
    <property type="gene ID" value="ENSECRG00000016648.1"/>
</dbReference>
<dbReference type="PANTHER" id="PTHR40446:SF2">
    <property type="entry name" value="N-ACETYLGLUCOSAMINE-1-PHOSPHODIESTER ALPHA-N-ACETYLGLUCOSAMINIDASE"/>
    <property type="match status" value="1"/>
</dbReference>
<dbReference type="InterPro" id="IPR000742">
    <property type="entry name" value="EGF"/>
</dbReference>
<dbReference type="RefSeq" id="XP_028673446.1">
    <property type="nucleotide sequence ID" value="XM_028817613.2"/>
</dbReference>
<dbReference type="GeneID" id="114663701"/>
<evidence type="ECO:0000256" key="2">
    <source>
        <dbReference type="SAM" id="SignalP"/>
    </source>
</evidence>
<name>A0A8C4T0N2_ERPCA</name>
<dbReference type="Gene3D" id="2.170.300.10">
    <property type="entry name" value="Tie2 ligand-binding domain superfamily"/>
    <property type="match status" value="1"/>
</dbReference>
<evidence type="ECO:0000256" key="1">
    <source>
        <dbReference type="SAM" id="Phobius"/>
    </source>
</evidence>
<evidence type="ECO:0000313" key="4">
    <source>
        <dbReference type="Ensembl" id="ENSECRP00000024576.1"/>
    </source>
</evidence>
<dbReference type="Pfam" id="PF23106">
    <property type="entry name" value="EGF_Teneurin"/>
    <property type="match status" value="1"/>
</dbReference>
<keyword evidence="1" id="KW-0472">Membrane</keyword>
<dbReference type="InterPro" id="IPR018711">
    <property type="entry name" value="NAGPA"/>
</dbReference>
<feature type="signal peptide" evidence="2">
    <location>
        <begin position="1"/>
        <end position="41"/>
    </location>
</feature>
<proteinExistence type="predicted"/>
<dbReference type="AlphaFoldDB" id="A0A8C4T0N2"/>
<gene>
    <name evidence="4" type="primary">NAGPA</name>
    <name evidence="4" type="synonym">nagpa</name>
</gene>
<dbReference type="CTD" id="51172"/>
<keyword evidence="1" id="KW-0812">Transmembrane</keyword>
<evidence type="ECO:0000313" key="5">
    <source>
        <dbReference type="Proteomes" id="UP000694620"/>
    </source>
</evidence>
<sequence>MVLRACCFSCIFLTCRIKPVCVLLNSLTLLFILHWPEAANAENSLYSDLLLPYPHSWGHGPRHSHRHVRDCQPVIFGNVTHETWISDKTTDFPVTVTNVFVSVFPTTEGRKKSVYGHMTVINNPLHTVSVLEPSGPEGCIKRRIATVEETAHPRKCLVAQNGGYFDIKTNECLGNVVSDGKLVRNSKGIQNAQFGIRKDGTLVFGYLSEDDVLDQKNPFVQLISGVVWLLRNGTIYVNESKKAECEETQKTGTFEKFINVVSARTAVGHNKEGKLILFHMDGQTEERGLSLWELAKFLQGQGVINAINLDGGGSATLVINGSLASYPSDHCPNPMWRCPRKISTVICVHEPPCDPEDCSGHGVCMYRKCQCTEGWKGPACDTLDCQPSFCDGHGYCSPSGCVCDAGWMGANCSDECPLGFYGQSCKNNCECDHPCLCHPETGKCNASYLDQLNRTLHRTAQCLYSQSFQTWKNSPVLQKQTFNFSETVWITITSALGLGFLTIAIVNLICVCRKYSCVKRDLYSYYALNEVNDKINNGEYSESTFAEWTDTGSTDLGIS</sequence>
<dbReference type="Pfam" id="PF09992">
    <property type="entry name" value="NAGPA"/>
    <property type="match status" value="1"/>
</dbReference>
<protein>
    <submittedName>
        <fullName evidence="4">N-acetylglucosamine-1-phosphodiester alpha-N-acetylglucosaminidase</fullName>
    </submittedName>
</protein>
<dbReference type="GeneTree" id="ENSGT01030000234566"/>
<keyword evidence="2" id="KW-0732">Signal</keyword>